<evidence type="ECO:0000256" key="1">
    <source>
        <dbReference type="ARBA" id="ARBA00004651"/>
    </source>
</evidence>
<evidence type="ECO:0000256" key="4">
    <source>
        <dbReference type="ARBA" id="ARBA00022475"/>
    </source>
</evidence>
<dbReference type="PIRSF" id="PIRSF028784">
    <property type="entry name" value="MrpF"/>
    <property type="match status" value="1"/>
</dbReference>
<feature type="transmembrane region" description="Helical" evidence="9">
    <location>
        <begin position="68"/>
        <end position="91"/>
    </location>
</feature>
<sequence>MTTIIESEPWLATVALISTIIILVSMGMTVVHLLRGPGLSDRVAALDLTALLLLGAIVLYSLKTGNPMFLDVALVLALLGFLSTIGFARYLEERNKP</sequence>
<dbReference type="PANTHER" id="PTHR34702">
    <property type="entry name" value="NA(+)/H(+) ANTIPORTER SUBUNIT F1"/>
    <property type="match status" value="1"/>
</dbReference>
<comment type="subcellular location">
    <subcellularLocation>
        <location evidence="1 8">Cell membrane</location>
        <topology evidence="1 8">Multi-pass membrane protein</topology>
    </subcellularLocation>
</comment>
<dbReference type="InterPro" id="IPR007208">
    <property type="entry name" value="MrpF/PhaF-like"/>
</dbReference>
<keyword evidence="8" id="KW-0050">Antiport</keyword>
<dbReference type="Pfam" id="PF04066">
    <property type="entry name" value="MrpF_PhaF"/>
    <property type="match status" value="1"/>
</dbReference>
<dbReference type="PANTHER" id="PTHR34702:SF1">
    <property type="entry name" value="NA(+)_H(+) ANTIPORTER SUBUNIT F"/>
    <property type="match status" value="1"/>
</dbReference>
<evidence type="ECO:0000256" key="6">
    <source>
        <dbReference type="ARBA" id="ARBA00022989"/>
    </source>
</evidence>
<protein>
    <submittedName>
        <fullName evidence="10">Uncharacterized protein</fullName>
    </submittedName>
</protein>
<keyword evidence="8" id="KW-0406">Ion transport</keyword>
<comment type="caution">
    <text evidence="10">The sequence shown here is derived from an EMBL/GenBank/DDBJ whole genome shotgun (WGS) entry which is preliminary data.</text>
</comment>
<keyword evidence="7 8" id="KW-0472">Membrane</keyword>
<dbReference type="RefSeq" id="WP_207862724.1">
    <property type="nucleotide sequence ID" value="NZ_JAFREP010000042.1"/>
</dbReference>
<gene>
    <name evidence="10" type="ORF">J3U88_30045</name>
</gene>
<evidence type="ECO:0000313" key="10">
    <source>
        <dbReference type="EMBL" id="MBO1322752.1"/>
    </source>
</evidence>
<dbReference type="AlphaFoldDB" id="A0A8J7QDV9"/>
<evidence type="ECO:0000256" key="5">
    <source>
        <dbReference type="ARBA" id="ARBA00022692"/>
    </source>
</evidence>
<feature type="transmembrane region" description="Helical" evidence="9">
    <location>
        <begin position="12"/>
        <end position="31"/>
    </location>
</feature>
<feature type="transmembrane region" description="Helical" evidence="9">
    <location>
        <begin position="43"/>
        <end position="62"/>
    </location>
</feature>
<organism evidence="10 11">
    <name type="scientific">Acanthopleuribacter pedis</name>
    <dbReference type="NCBI Taxonomy" id="442870"/>
    <lineage>
        <taxon>Bacteria</taxon>
        <taxon>Pseudomonadati</taxon>
        <taxon>Acidobacteriota</taxon>
        <taxon>Holophagae</taxon>
        <taxon>Acanthopleuribacterales</taxon>
        <taxon>Acanthopleuribacteraceae</taxon>
        <taxon>Acanthopleuribacter</taxon>
    </lineage>
</organism>
<keyword evidence="3 8" id="KW-0813">Transport</keyword>
<dbReference type="GO" id="GO:0005886">
    <property type="term" value="C:plasma membrane"/>
    <property type="evidence" value="ECO:0007669"/>
    <property type="project" value="UniProtKB-SubCell"/>
</dbReference>
<reference evidence="10" key="1">
    <citation type="submission" date="2021-03" db="EMBL/GenBank/DDBJ databases">
        <authorList>
            <person name="Wang G."/>
        </authorList>
    </citation>
    <scope>NUCLEOTIDE SEQUENCE</scope>
    <source>
        <strain evidence="10">KCTC 12899</strain>
    </source>
</reference>
<dbReference type="EMBL" id="JAFREP010000042">
    <property type="protein sequence ID" value="MBO1322752.1"/>
    <property type="molecule type" value="Genomic_DNA"/>
</dbReference>
<keyword evidence="4 8" id="KW-1003">Cell membrane</keyword>
<evidence type="ECO:0000256" key="8">
    <source>
        <dbReference type="PIRNR" id="PIRNR028784"/>
    </source>
</evidence>
<evidence type="ECO:0000313" key="11">
    <source>
        <dbReference type="Proteomes" id="UP000664417"/>
    </source>
</evidence>
<comment type="similarity">
    <text evidence="2 8">Belongs to the CPA3 antiporters (TC 2.A.63) subunit F family.</text>
</comment>
<evidence type="ECO:0000256" key="7">
    <source>
        <dbReference type="ARBA" id="ARBA00023136"/>
    </source>
</evidence>
<accession>A0A8J7QDV9</accession>
<evidence type="ECO:0000256" key="3">
    <source>
        <dbReference type="ARBA" id="ARBA00022448"/>
    </source>
</evidence>
<evidence type="ECO:0000256" key="2">
    <source>
        <dbReference type="ARBA" id="ARBA00009212"/>
    </source>
</evidence>
<proteinExistence type="inferred from homology"/>
<evidence type="ECO:0000256" key="9">
    <source>
        <dbReference type="SAM" id="Phobius"/>
    </source>
</evidence>
<dbReference type="Proteomes" id="UP000664417">
    <property type="component" value="Unassembled WGS sequence"/>
</dbReference>
<name>A0A8J7QDV9_9BACT</name>
<dbReference type="GO" id="GO:0015385">
    <property type="term" value="F:sodium:proton antiporter activity"/>
    <property type="evidence" value="ECO:0007669"/>
    <property type="project" value="TreeGrafter"/>
</dbReference>
<keyword evidence="11" id="KW-1185">Reference proteome</keyword>
<keyword evidence="6 9" id="KW-1133">Transmembrane helix</keyword>
<keyword evidence="5 9" id="KW-0812">Transmembrane</keyword>